<keyword evidence="16" id="KW-1185">Reference proteome</keyword>
<evidence type="ECO:0000256" key="6">
    <source>
        <dbReference type="ARBA" id="ARBA00023077"/>
    </source>
</evidence>
<dbReference type="EMBL" id="PRDK01000003">
    <property type="protein sequence ID" value="MBE8713124.1"/>
    <property type="molecule type" value="Genomic_DNA"/>
</dbReference>
<dbReference type="NCBIfam" id="TIGR04057">
    <property type="entry name" value="SusC_RagA_signa"/>
    <property type="match status" value="1"/>
</dbReference>
<dbReference type="Pfam" id="PF07715">
    <property type="entry name" value="Plug"/>
    <property type="match status" value="1"/>
</dbReference>
<dbReference type="SUPFAM" id="SSF49464">
    <property type="entry name" value="Carboxypeptidase regulatory domain-like"/>
    <property type="match status" value="1"/>
</dbReference>
<dbReference type="Gene3D" id="2.170.130.10">
    <property type="entry name" value="TonB-dependent receptor, plug domain"/>
    <property type="match status" value="1"/>
</dbReference>
<dbReference type="Pfam" id="PF00593">
    <property type="entry name" value="TonB_dep_Rec_b-barrel"/>
    <property type="match status" value="1"/>
</dbReference>
<dbReference type="PROSITE" id="PS52016">
    <property type="entry name" value="TONB_DEPENDENT_REC_3"/>
    <property type="match status" value="1"/>
</dbReference>
<dbReference type="InterPro" id="IPR039426">
    <property type="entry name" value="TonB-dep_rcpt-like"/>
</dbReference>
<comment type="subcellular location">
    <subcellularLocation>
        <location evidence="1 10">Cell outer membrane</location>
        <topology evidence="1 10">Multi-pass membrane protein</topology>
    </subcellularLocation>
</comment>
<reference evidence="15" key="1">
    <citation type="submission" date="2018-02" db="EMBL/GenBank/DDBJ databases">
        <authorList>
            <person name="Vasarhelyi B.M."/>
            <person name="Deshmukh S."/>
            <person name="Balint B."/>
            <person name="Kukolya J."/>
        </authorList>
    </citation>
    <scope>NUCLEOTIDE SEQUENCE</scope>
    <source>
        <strain evidence="15">KB22</strain>
    </source>
</reference>
<keyword evidence="7 10" id="KW-0472">Membrane</keyword>
<dbReference type="SUPFAM" id="SSF56935">
    <property type="entry name" value="Porins"/>
    <property type="match status" value="1"/>
</dbReference>
<evidence type="ECO:0000256" key="2">
    <source>
        <dbReference type="ARBA" id="ARBA00022448"/>
    </source>
</evidence>
<dbReference type="InterPro" id="IPR023996">
    <property type="entry name" value="TonB-dep_OMP_SusC/RagA"/>
</dbReference>
<dbReference type="InterPro" id="IPR012910">
    <property type="entry name" value="Plug_dom"/>
</dbReference>
<keyword evidence="8" id="KW-0675">Receptor</keyword>
<feature type="domain" description="TonB-dependent receptor plug" evidence="14">
    <location>
        <begin position="116"/>
        <end position="240"/>
    </location>
</feature>
<evidence type="ECO:0000256" key="5">
    <source>
        <dbReference type="ARBA" id="ARBA00022729"/>
    </source>
</evidence>
<dbReference type="Pfam" id="PF13715">
    <property type="entry name" value="CarbopepD_reg_2"/>
    <property type="match status" value="1"/>
</dbReference>
<evidence type="ECO:0000259" key="14">
    <source>
        <dbReference type="Pfam" id="PF07715"/>
    </source>
</evidence>
<comment type="caution">
    <text evidence="15">The sequence shown here is derived from an EMBL/GenBank/DDBJ whole genome shotgun (WGS) entry which is preliminary data.</text>
</comment>
<evidence type="ECO:0000256" key="12">
    <source>
        <dbReference type="SAM" id="SignalP"/>
    </source>
</evidence>
<sequence length="1066" mass="115218">MKQKLLSIFLLCTLFVGVSYAQNRQVSGKVTSASDGSFISGASVAVAGTTTATQTDASGNFSLNVPANSTLLFSYIGYTPQRVSIGNQTAINVQLQPEDNSVEEVVVTAMGVSREKRALSYATQELNSEQLTQAANSNLATAIQGKVSGVEVTPSSGMPGASAKITIRGSRSFTGDNTPLYVVDGLPISSTSDVSTGNSVTGSDYSSRGLDIDPNDIESINILKGQAASALYGMRASNGVILITTKSGKGLGAGKAQISYNTNVSFDNVSVLPDFQTTYAQGANGSYGAQNGYISSLSWGPRIDDLSSDPTYGGDVANSYSNAANAQGIDTKGKYYVQQRALAGLDPWAKPQAYNNAKDFFDIGTTYNNSLGVIQGFDIGSYALSLGSTNSNGIIPSTGLDRYNAKLAAEINLSEKWKTGFTGNYVNSKISKQSGANNGIIATLYGAPASYDLAGIPSHVENDPYTQNTYRTTGGFDGVYWAIDNNKFTEATQRFFGNSYAQYATNFGEDQKLTLKYQLGVDSYTSNFTDLFGYGHANQRGTVENFHFSVTELNSLATATYNWKINDDLNLDALVGNEIVNRTRRQDYAYGANFNFSGWNNMNNASTYTASQDLRNTRTFGTFGNIALSYKNMLFLNATGRNDIVSSMPRNNRSFFYPSVSAAFAFTEIDALKSNVLSFGKIRASFAEVGQAGNYYESYYSTPTYGGGFSSGTPIIYPIGSTVAFSPDPVLYDPNLRPQNTRSYELGTDLTFYRGLVDFSYTFSRQDVVDQIFEVPLGGSSGYSGLVTNGGRIHTNAHEFTLNVSPYRGDNFKWDFGFNFTKIDNYVDELAEGVESIFLGGFVEPQVRAGIGEKFPVIYGVSYLRNDAGQIVVNEDGLPQAGEEKVIGSVAPDFLLGFNTQLEYKKVRLSAVLDWKQGGQMYHGTGGILDFYGVTQKSADFRSGEAFLFELPAVKEVSPGVYADNDIYIDPANAFDYFDAKNTVSESSIFGTSFVKLREVAVGYPVYSGSKFKIDVNAFARNIILWSELKGFDPEVSQGNTNMSGAFERFSLPGTSSYGLGVNVKF</sequence>
<evidence type="ECO:0000259" key="13">
    <source>
        <dbReference type="Pfam" id="PF00593"/>
    </source>
</evidence>
<evidence type="ECO:0000313" key="16">
    <source>
        <dbReference type="Proteomes" id="UP000616201"/>
    </source>
</evidence>
<proteinExistence type="inferred from homology"/>
<keyword evidence="4 10" id="KW-0812">Transmembrane</keyword>
<dbReference type="PANTHER" id="PTHR30069:SF29">
    <property type="entry name" value="HEMOGLOBIN AND HEMOGLOBIN-HAPTOGLOBIN-BINDING PROTEIN 1-RELATED"/>
    <property type="match status" value="1"/>
</dbReference>
<evidence type="ECO:0000256" key="1">
    <source>
        <dbReference type="ARBA" id="ARBA00004571"/>
    </source>
</evidence>
<name>A0A928UXW5_9SPHI</name>
<organism evidence="15 16">
    <name type="scientific">Sphingobacterium hungaricum</name>
    <dbReference type="NCBI Taxonomy" id="2082723"/>
    <lineage>
        <taxon>Bacteria</taxon>
        <taxon>Pseudomonadati</taxon>
        <taxon>Bacteroidota</taxon>
        <taxon>Sphingobacteriia</taxon>
        <taxon>Sphingobacteriales</taxon>
        <taxon>Sphingobacteriaceae</taxon>
        <taxon>Sphingobacterium</taxon>
    </lineage>
</organism>
<accession>A0A928UXW5</accession>
<dbReference type="InterPro" id="IPR037066">
    <property type="entry name" value="Plug_dom_sf"/>
</dbReference>
<evidence type="ECO:0000313" key="15">
    <source>
        <dbReference type="EMBL" id="MBE8713124.1"/>
    </source>
</evidence>
<dbReference type="PANTHER" id="PTHR30069">
    <property type="entry name" value="TONB-DEPENDENT OUTER MEMBRANE RECEPTOR"/>
    <property type="match status" value="1"/>
</dbReference>
<protein>
    <submittedName>
        <fullName evidence="15">SusC/RagA family TonB-linked outer membrane protein</fullName>
    </submittedName>
</protein>
<feature type="signal peptide" evidence="12">
    <location>
        <begin position="1"/>
        <end position="21"/>
    </location>
</feature>
<keyword evidence="9 10" id="KW-0998">Cell outer membrane</keyword>
<feature type="chain" id="PRO_5037066602" evidence="12">
    <location>
        <begin position="22"/>
        <end position="1066"/>
    </location>
</feature>
<dbReference type="RefSeq" id="WP_196935619.1">
    <property type="nucleotide sequence ID" value="NZ_MU158698.1"/>
</dbReference>
<keyword evidence="5 12" id="KW-0732">Signal</keyword>
<feature type="domain" description="TonB-dependent receptor-like beta-barrel" evidence="13">
    <location>
        <begin position="467"/>
        <end position="825"/>
    </location>
</feature>
<dbReference type="InterPro" id="IPR000531">
    <property type="entry name" value="Beta-barrel_TonB"/>
</dbReference>
<evidence type="ECO:0000256" key="9">
    <source>
        <dbReference type="ARBA" id="ARBA00023237"/>
    </source>
</evidence>
<dbReference type="Proteomes" id="UP000616201">
    <property type="component" value="Unassembled WGS sequence"/>
</dbReference>
<comment type="similarity">
    <text evidence="10 11">Belongs to the TonB-dependent receptor family.</text>
</comment>
<dbReference type="InterPro" id="IPR036942">
    <property type="entry name" value="Beta-barrel_TonB_sf"/>
</dbReference>
<dbReference type="GO" id="GO:0015344">
    <property type="term" value="F:siderophore uptake transmembrane transporter activity"/>
    <property type="evidence" value="ECO:0007669"/>
    <property type="project" value="TreeGrafter"/>
</dbReference>
<dbReference type="NCBIfam" id="TIGR04056">
    <property type="entry name" value="OMP_RagA_SusC"/>
    <property type="match status" value="1"/>
</dbReference>
<evidence type="ECO:0000256" key="4">
    <source>
        <dbReference type="ARBA" id="ARBA00022692"/>
    </source>
</evidence>
<dbReference type="Gene3D" id="2.40.170.20">
    <property type="entry name" value="TonB-dependent receptor, beta-barrel domain"/>
    <property type="match status" value="1"/>
</dbReference>
<evidence type="ECO:0000256" key="3">
    <source>
        <dbReference type="ARBA" id="ARBA00022452"/>
    </source>
</evidence>
<keyword evidence="6 11" id="KW-0798">TonB box</keyword>
<evidence type="ECO:0000256" key="7">
    <source>
        <dbReference type="ARBA" id="ARBA00023136"/>
    </source>
</evidence>
<keyword evidence="3 10" id="KW-1134">Transmembrane beta strand</keyword>
<dbReference type="AlphaFoldDB" id="A0A928UXW5"/>
<evidence type="ECO:0000256" key="11">
    <source>
        <dbReference type="RuleBase" id="RU003357"/>
    </source>
</evidence>
<evidence type="ECO:0000256" key="8">
    <source>
        <dbReference type="ARBA" id="ARBA00023170"/>
    </source>
</evidence>
<dbReference type="GO" id="GO:0044718">
    <property type="term" value="P:siderophore transmembrane transport"/>
    <property type="evidence" value="ECO:0007669"/>
    <property type="project" value="TreeGrafter"/>
</dbReference>
<dbReference type="GO" id="GO:0009279">
    <property type="term" value="C:cell outer membrane"/>
    <property type="evidence" value="ECO:0007669"/>
    <property type="project" value="UniProtKB-SubCell"/>
</dbReference>
<evidence type="ECO:0000256" key="10">
    <source>
        <dbReference type="PROSITE-ProRule" id="PRU01360"/>
    </source>
</evidence>
<dbReference type="InterPro" id="IPR023997">
    <property type="entry name" value="TonB-dep_OMP_SusC/RagA_CS"/>
</dbReference>
<dbReference type="InterPro" id="IPR008969">
    <property type="entry name" value="CarboxyPept-like_regulatory"/>
</dbReference>
<gene>
    <name evidence="15" type="ORF">C4F49_05490</name>
</gene>
<dbReference type="Gene3D" id="2.60.40.1120">
    <property type="entry name" value="Carboxypeptidase-like, regulatory domain"/>
    <property type="match status" value="1"/>
</dbReference>
<keyword evidence="2 10" id="KW-0813">Transport</keyword>